<dbReference type="RefSeq" id="WP_117443469.1">
    <property type="nucleotide sequence ID" value="NZ_JAJFEN010000004.1"/>
</dbReference>
<gene>
    <name evidence="2" type="ORF">DXA38_12530</name>
</gene>
<dbReference type="OrthoDB" id="1651522at2"/>
<protein>
    <recommendedName>
        <fullName evidence="4">DUF5050 domain-containing protein</fullName>
    </recommendedName>
</protein>
<accession>A0A3E2VUJ3</accession>
<dbReference type="PROSITE" id="PS51257">
    <property type="entry name" value="PROKAR_LIPOPROTEIN"/>
    <property type="match status" value="1"/>
</dbReference>
<name>A0A3E2VUJ3_CLOIN</name>
<evidence type="ECO:0000313" key="2">
    <source>
        <dbReference type="EMBL" id="RGC14704.1"/>
    </source>
</evidence>
<evidence type="ECO:0000256" key="1">
    <source>
        <dbReference type="SAM" id="SignalP"/>
    </source>
</evidence>
<proteinExistence type="predicted"/>
<dbReference type="EMBL" id="QVEV01000018">
    <property type="protein sequence ID" value="RGC14704.1"/>
    <property type="molecule type" value="Genomic_DNA"/>
</dbReference>
<keyword evidence="1" id="KW-0732">Signal</keyword>
<feature type="chain" id="PRO_5017822274" description="DUF5050 domain-containing protein" evidence="1">
    <location>
        <begin position="21"/>
        <end position="437"/>
    </location>
</feature>
<organism evidence="2 3">
    <name type="scientific">Clostridium innocuum</name>
    <dbReference type="NCBI Taxonomy" id="1522"/>
    <lineage>
        <taxon>Bacteria</taxon>
        <taxon>Bacillati</taxon>
        <taxon>Bacillota</taxon>
        <taxon>Clostridia</taxon>
        <taxon>Eubacteriales</taxon>
        <taxon>Clostridiaceae</taxon>
        <taxon>Clostridium</taxon>
    </lineage>
</organism>
<evidence type="ECO:0000313" key="3">
    <source>
        <dbReference type="Proteomes" id="UP000260025"/>
    </source>
</evidence>
<reference evidence="2 3" key="1">
    <citation type="submission" date="2018-08" db="EMBL/GenBank/DDBJ databases">
        <title>A genome reference for cultivated species of the human gut microbiota.</title>
        <authorList>
            <person name="Zou Y."/>
            <person name="Xue W."/>
            <person name="Luo G."/>
        </authorList>
    </citation>
    <scope>NUCLEOTIDE SEQUENCE [LARGE SCALE GENOMIC DNA]</scope>
    <source>
        <strain evidence="2 3">OF01-2LB</strain>
    </source>
</reference>
<feature type="signal peptide" evidence="1">
    <location>
        <begin position="1"/>
        <end position="20"/>
    </location>
</feature>
<dbReference type="SUPFAM" id="SSF50969">
    <property type="entry name" value="YVTN repeat-like/Quinoprotein amine dehydrogenase"/>
    <property type="match status" value="1"/>
</dbReference>
<sequence>MKKICILLCCIILLAGCVSRKQDVSDKEGGEPQKQGAFNEELQLKEWSLRSLSQGDGNAQGFYRLKTIDNGGGELYSNILYTDYENKKEIYLCDKPECQHRDTSCTSYYAGLDMVTQLLVHHNHLYLIANEDSTVNEKNELVTMPARILQMDLDGKNRKELMQLPSGYGFSYESMAVAGDVLYAPIEKTENVSTGQGEMSSAVQVVREKKLYAIQLNSGKRKAVADMKNKSILGCMGRSLIVNAYRYKEDPDQLLDKGDFEGYERVSQQAEIAYERINVDSGRVEKSFPTAADVLGIFVNDSIYYTDNSGMLKQLNMKDGKTHDRKQLENPMSTLMFGEDNHLYLYMGEKEYVYSLQDDRLTPFTLTLSDTQEPIRLLGETKDMYYVIYDQTGEVKKTWAGTDQYEASSYAYGLMKKKDYWNSKANYTPVDVIAKGE</sequence>
<comment type="caution">
    <text evidence="2">The sequence shown here is derived from an EMBL/GenBank/DDBJ whole genome shotgun (WGS) entry which is preliminary data.</text>
</comment>
<evidence type="ECO:0008006" key="4">
    <source>
        <dbReference type="Google" id="ProtNLM"/>
    </source>
</evidence>
<dbReference type="AlphaFoldDB" id="A0A3E2VUJ3"/>
<dbReference type="Proteomes" id="UP000260025">
    <property type="component" value="Unassembled WGS sequence"/>
</dbReference>
<dbReference type="InterPro" id="IPR011044">
    <property type="entry name" value="Quino_amine_DH_bsu"/>
</dbReference>